<proteinExistence type="inferred from homology"/>
<dbReference type="PANTHER" id="PTHR21349">
    <property type="entry name" value="50S RIBOSOMAL PROTEIN L21"/>
    <property type="match status" value="1"/>
</dbReference>
<evidence type="ECO:0000256" key="3">
    <source>
        <dbReference type="ARBA" id="ARBA00023274"/>
    </source>
</evidence>
<reference evidence="5" key="1">
    <citation type="journal article" date="2020" name="J. Eukaryot. Microbiol.">
        <title>De novo Sequencing, Assembly and Annotation of the Transcriptome for the Free-Living Testate Amoeba Arcella intermedia.</title>
        <authorList>
            <person name="Ribeiro G.M."/>
            <person name="Porfirio-Sousa A.L."/>
            <person name="Maurer-Alcala X.X."/>
            <person name="Katz L.A."/>
            <person name="Lahr D.J.G."/>
        </authorList>
    </citation>
    <scope>NUCLEOTIDE SEQUENCE</scope>
</reference>
<evidence type="ECO:0000313" key="5">
    <source>
        <dbReference type="EMBL" id="NDV39833.1"/>
    </source>
</evidence>
<evidence type="ECO:0000256" key="1">
    <source>
        <dbReference type="ARBA" id="ARBA00008563"/>
    </source>
</evidence>
<dbReference type="InterPro" id="IPR001787">
    <property type="entry name" value="Ribosomal_bL21"/>
</dbReference>
<dbReference type="AlphaFoldDB" id="A0A6B2LS48"/>
<evidence type="ECO:0000256" key="4">
    <source>
        <dbReference type="ARBA" id="ARBA00044129"/>
    </source>
</evidence>
<dbReference type="GO" id="GO:0003723">
    <property type="term" value="F:RNA binding"/>
    <property type="evidence" value="ECO:0007669"/>
    <property type="project" value="InterPro"/>
</dbReference>
<evidence type="ECO:0000256" key="2">
    <source>
        <dbReference type="ARBA" id="ARBA00022980"/>
    </source>
</evidence>
<dbReference type="PANTHER" id="PTHR21349:SF0">
    <property type="entry name" value="LARGE RIBOSOMAL SUBUNIT PROTEIN BL21M"/>
    <property type="match status" value="1"/>
</dbReference>
<dbReference type="SUPFAM" id="SSF141091">
    <property type="entry name" value="L21p-like"/>
    <property type="match status" value="1"/>
</dbReference>
<accession>A0A6B2LS48</accession>
<keyword evidence="3" id="KW-0687">Ribonucleoprotein</keyword>
<keyword evidence="2" id="KW-0689">Ribosomal protein</keyword>
<dbReference type="GO" id="GO:0006412">
    <property type="term" value="P:translation"/>
    <property type="evidence" value="ECO:0007669"/>
    <property type="project" value="InterPro"/>
</dbReference>
<comment type="similarity">
    <text evidence="1">Belongs to the bacterial ribosomal protein bL21 family.</text>
</comment>
<name>A0A6B2LS48_9EUKA</name>
<dbReference type="GO" id="GO:0005762">
    <property type="term" value="C:mitochondrial large ribosomal subunit"/>
    <property type="evidence" value="ECO:0007669"/>
    <property type="project" value="TreeGrafter"/>
</dbReference>
<dbReference type="GO" id="GO:0003735">
    <property type="term" value="F:structural constituent of ribosome"/>
    <property type="evidence" value="ECO:0007669"/>
    <property type="project" value="InterPro"/>
</dbReference>
<dbReference type="Pfam" id="PF00829">
    <property type="entry name" value="Ribosomal_L21p"/>
    <property type="match status" value="1"/>
</dbReference>
<dbReference type="InterPro" id="IPR028909">
    <property type="entry name" value="bL21-like"/>
</dbReference>
<dbReference type="NCBIfam" id="TIGR00061">
    <property type="entry name" value="L21"/>
    <property type="match status" value="1"/>
</dbReference>
<protein>
    <recommendedName>
        <fullName evidence="4">Large ribosomal subunit protein bL21m</fullName>
    </recommendedName>
</protein>
<sequence>MSALPQSFAIIQVGGHQYKVTEGDEIMVEKLDAPITSKILLDKILMVGTREHTVVGTPMLTKAKVYAQVEEQSRTEKLIVYMKRSDTKSGRSRSGHRQDYTLLKILGVMVENE</sequence>
<dbReference type="InterPro" id="IPR036164">
    <property type="entry name" value="bL21-like_sf"/>
</dbReference>
<dbReference type="HAMAP" id="MF_01363">
    <property type="entry name" value="Ribosomal_bL21"/>
    <property type="match status" value="1"/>
</dbReference>
<organism evidence="5">
    <name type="scientific">Arcella intermedia</name>
    <dbReference type="NCBI Taxonomy" id="1963864"/>
    <lineage>
        <taxon>Eukaryota</taxon>
        <taxon>Amoebozoa</taxon>
        <taxon>Tubulinea</taxon>
        <taxon>Elardia</taxon>
        <taxon>Arcellinida</taxon>
        <taxon>Sphaerothecina</taxon>
        <taxon>Arcellidae</taxon>
        <taxon>Arcella</taxon>
    </lineage>
</organism>
<dbReference type="EMBL" id="GIBP01010864">
    <property type="protein sequence ID" value="NDV39833.1"/>
    <property type="molecule type" value="Transcribed_RNA"/>
</dbReference>